<proteinExistence type="predicted"/>
<sequence length="68" mass="7480">MQLYLSDSAAVADAADLIARHGTDAEFEAAALANKSRDIGNHLRFCRWRQIERLIILLGCDEAVGTVH</sequence>
<keyword evidence="2" id="KW-1185">Reference proteome</keyword>
<protein>
    <submittedName>
        <fullName evidence="1">ApbE superfamily uncharacterized protein (UPF0280 family)</fullName>
    </submittedName>
</protein>
<organism evidence="1 2">
    <name type="scientific">Sphingomonas aerophila</name>
    <dbReference type="NCBI Taxonomy" id="1344948"/>
    <lineage>
        <taxon>Bacteria</taxon>
        <taxon>Pseudomonadati</taxon>
        <taxon>Pseudomonadota</taxon>
        <taxon>Alphaproteobacteria</taxon>
        <taxon>Sphingomonadales</taxon>
        <taxon>Sphingomonadaceae</taxon>
        <taxon>Sphingomonas</taxon>
    </lineage>
</organism>
<name>A0A7W9BFW8_9SPHN</name>
<comment type="caution">
    <text evidence="1">The sequence shown here is derived from an EMBL/GenBank/DDBJ whole genome shotgun (WGS) entry which is preliminary data.</text>
</comment>
<evidence type="ECO:0000313" key="2">
    <source>
        <dbReference type="Proteomes" id="UP000546200"/>
    </source>
</evidence>
<dbReference type="EMBL" id="JACIJK010000009">
    <property type="protein sequence ID" value="MBB5716174.1"/>
    <property type="molecule type" value="Genomic_DNA"/>
</dbReference>
<dbReference type="AlphaFoldDB" id="A0A7W9BFW8"/>
<reference evidence="1 2" key="1">
    <citation type="submission" date="2020-08" db="EMBL/GenBank/DDBJ databases">
        <title>Genomic Encyclopedia of Type Strains, Phase IV (KMG-IV): sequencing the most valuable type-strain genomes for metagenomic binning, comparative biology and taxonomic classification.</title>
        <authorList>
            <person name="Goeker M."/>
        </authorList>
    </citation>
    <scope>NUCLEOTIDE SEQUENCE [LARGE SCALE GENOMIC DNA]</scope>
    <source>
        <strain evidence="1 2">DSM 100044</strain>
    </source>
</reference>
<gene>
    <name evidence="1" type="ORF">FHS94_003034</name>
</gene>
<accession>A0A7W9BFW8</accession>
<dbReference type="RefSeq" id="WP_184059201.1">
    <property type="nucleotide sequence ID" value="NZ_JACIJK010000009.1"/>
</dbReference>
<dbReference type="Proteomes" id="UP000546200">
    <property type="component" value="Unassembled WGS sequence"/>
</dbReference>
<evidence type="ECO:0000313" key="1">
    <source>
        <dbReference type="EMBL" id="MBB5716174.1"/>
    </source>
</evidence>